<comment type="similarity">
    <text evidence="2">Belongs to the Nudix hydrolase family.</text>
</comment>
<reference evidence="4" key="1">
    <citation type="journal article" date="2020" name="mSystems">
        <title>Genome- and Community-Level Interaction Insights into Carbon Utilization and Element Cycling Functions of Hydrothermarchaeota in Hydrothermal Sediment.</title>
        <authorList>
            <person name="Zhou Z."/>
            <person name="Liu Y."/>
            <person name="Xu W."/>
            <person name="Pan J."/>
            <person name="Luo Z.H."/>
            <person name="Li M."/>
        </authorList>
    </citation>
    <scope>NUCLEOTIDE SEQUENCE [LARGE SCALE GENOMIC DNA]</scope>
    <source>
        <strain evidence="4">SpSt-716</strain>
    </source>
</reference>
<dbReference type="InterPro" id="IPR020084">
    <property type="entry name" value="NUDIX_hydrolase_CS"/>
</dbReference>
<dbReference type="PANTHER" id="PTHR21340">
    <property type="entry name" value="DIADENOSINE 5,5-P1,P4-TETRAPHOSPHATE PYROPHOSPHOHYDROLASE MUTT"/>
    <property type="match status" value="1"/>
</dbReference>
<dbReference type="CDD" id="cd03673">
    <property type="entry name" value="NUDIX_Ap6A_hydrolase"/>
    <property type="match status" value="1"/>
</dbReference>
<dbReference type="SUPFAM" id="SSF55811">
    <property type="entry name" value="Nudix"/>
    <property type="match status" value="1"/>
</dbReference>
<dbReference type="PROSITE" id="PS00893">
    <property type="entry name" value="NUDIX_BOX"/>
    <property type="match status" value="1"/>
</dbReference>
<comment type="caution">
    <text evidence="4">The sequence shown here is derived from an EMBL/GenBank/DDBJ whole genome shotgun (WGS) entry which is preliminary data.</text>
</comment>
<dbReference type="PROSITE" id="PS51462">
    <property type="entry name" value="NUDIX"/>
    <property type="match status" value="1"/>
</dbReference>
<dbReference type="PRINTS" id="PR00502">
    <property type="entry name" value="NUDIXFAMILY"/>
</dbReference>
<dbReference type="InterPro" id="IPR000086">
    <property type="entry name" value="NUDIX_hydrolase_dom"/>
</dbReference>
<dbReference type="GO" id="GO:0004081">
    <property type="term" value="F:bis(5'-nucleosyl)-tetraphosphatase (asymmetrical) activity"/>
    <property type="evidence" value="ECO:0007669"/>
    <property type="project" value="TreeGrafter"/>
</dbReference>
<dbReference type="GO" id="GO:0006167">
    <property type="term" value="P:AMP biosynthetic process"/>
    <property type="evidence" value="ECO:0007669"/>
    <property type="project" value="TreeGrafter"/>
</dbReference>
<dbReference type="InterPro" id="IPR020476">
    <property type="entry name" value="Nudix_hydrolase"/>
</dbReference>
<evidence type="ECO:0000313" key="4">
    <source>
        <dbReference type="EMBL" id="HGI74636.1"/>
    </source>
</evidence>
<dbReference type="PANTHER" id="PTHR21340:SF0">
    <property type="entry name" value="BIS(5'-NUCLEOSYL)-TETRAPHOSPHATASE [ASYMMETRICAL]"/>
    <property type="match status" value="1"/>
</dbReference>
<dbReference type="Pfam" id="PF00293">
    <property type="entry name" value="NUDIX"/>
    <property type="match status" value="1"/>
</dbReference>
<dbReference type="InterPro" id="IPR015797">
    <property type="entry name" value="NUDIX_hydrolase-like_dom_sf"/>
</dbReference>
<dbReference type="AlphaFoldDB" id="A0A7V3YL40"/>
<organism evidence="4">
    <name type="scientific">Candidatus Caldatribacterium californiense</name>
    <dbReference type="NCBI Taxonomy" id="1454726"/>
    <lineage>
        <taxon>Bacteria</taxon>
        <taxon>Pseudomonadati</taxon>
        <taxon>Atribacterota</taxon>
        <taxon>Atribacteria</taxon>
        <taxon>Atribacterales</taxon>
        <taxon>Candidatus Caldatribacteriaceae</taxon>
        <taxon>Candidatus Caldatribacterium</taxon>
    </lineage>
</organism>
<name>A0A7V3YL40_9BACT</name>
<evidence type="ECO:0000256" key="1">
    <source>
        <dbReference type="ARBA" id="ARBA00022801"/>
    </source>
</evidence>
<proteinExistence type="inferred from homology"/>
<dbReference type="GO" id="GO:0006754">
    <property type="term" value="P:ATP biosynthetic process"/>
    <property type="evidence" value="ECO:0007669"/>
    <property type="project" value="TreeGrafter"/>
</dbReference>
<dbReference type="InterPro" id="IPR051325">
    <property type="entry name" value="Nudix_hydrolase_domain"/>
</dbReference>
<gene>
    <name evidence="4" type="ORF">ENU96_03010</name>
</gene>
<dbReference type="Gene3D" id="3.90.79.10">
    <property type="entry name" value="Nucleoside Triphosphate Pyrophosphohydrolase"/>
    <property type="match status" value="1"/>
</dbReference>
<evidence type="ECO:0000259" key="3">
    <source>
        <dbReference type="PROSITE" id="PS51462"/>
    </source>
</evidence>
<dbReference type="EMBL" id="DTEN01000120">
    <property type="protein sequence ID" value="HGI74636.1"/>
    <property type="molecule type" value="Genomic_DNA"/>
</dbReference>
<evidence type="ECO:0000256" key="2">
    <source>
        <dbReference type="RuleBase" id="RU003476"/>
    </source>
</evidence>
<feature type="domain" description="Nudix hydrolase" evidence="3">
    <location>
        <begin position="4"/>
        <end position="134"/>
    </location>
</feature>
<protein>
    <submittedName>
        <fullName evidence="4">NUDIX domain-containing protein</fullName>
    </submittedName>
</protein>
<accession>A0A7V3YL40</accession>
<sequence>MEKVLVRSSGGVVVRREGSSFKVLLIRKRGSPFWTLPKGHLEEGESEEAAALREVAEETGCVPRLGPRIGEIAFTYERNGRLFEEHAAFYLMEAVTQGFLPPQDEVEEVRWVDLSQALDLLHYENERGILKRAQEYLEAQKANF</sequence>
<keyword evidence="1 2" id="KW-0378">Hydrolase</keyword>